<dbReference type="SUPFAM" id="SSF75005">
    <property type="entry name" value="Arabinanase/levansucrase/invertase"/>
    <property type="match status" value="1"/>
</dbReference>
<keyword evidence="7" id="KW-0732">Signal</keyword>
<feature type="signal peptide" evidence="7">
    <location>
        <begin position="1"/>
        <end position="26"/>
    </location>
</feature>
<name>A0ABR7MV14_9FIRM</name>
<dbReference type="Gene3D" id="2.60.40.1080">
    <property type="match status" value="1"/>
</dbReference>
<dbReference type="SUPFAM" id="SSF49373">
    <property type="entry name" value="Invasin/intimin cell-adhesion fragments"/>
    <property type="match status" value="1"/>
</dbReference>
<reference evidence="9 10" key="1">
    <citation type="submission" date="2020-08" db="EMBL/GenBank/DDBJ databases">
        <title>Genome public.</title>
        <authorList>
            <person name="Liu C."/>
            <person name="Sun Q."/>
        </authorList>
    </citation>
    <scope>NUCLEOTIDE SEQUENCE [LARGE SCALE GENOMIC DNA]</scope>
    <source>
        <strain evidence="9 10">BX3</strain>
    </source>
</reference>
<evidence type="ECO:0000256" key="4">
    <source>
        <dbReference type="ARBA" id="ARBA00023277"/>
    </source>
</evidence>
<comment type="caution">
    <text evidence="9">The sequence shown here is derived from an EMBL/GenBank/DDBJ whole genome shotgun (WGS) entry which is preliminary data.</text>
</comment>
<dbReference type="EMBL" id="JACRSW010000030">
    <property type="protein sequence ID" value="MBC8557578.1"/>
    <property type="molecule type" value="Genomic_DNA"/>
</dbReference>
<evidence type="ECO:0000256" key="1">
    <source>
        <dbReference type="ARBA" id="ARBA00009865"/>
    </source>
</evidence>
<evidence type="ECO:0000256" key="5">
    <source>
        <dbReference type="ARBA" id="ARBA00023295"/>
    </source>
</evidence>
<gene>
    <name evidence="9" type="ORF">H8700_07635</name>
</gene>
<keyword evidence="2" id="KW-0624">Polysaccharide degradation</keyword>
<dbReference type="Pfam" id="PF04616">
    <property type="entry name" value="Glyco_hydro_43"/>
    <property type="match status" value="1"/>
</dbReference>
<feature type="domain" description="BIG2" evidence="8">
    <location>
        <begin position="27"/>
        <end position="103"/>
    </location>
</feature>
<evidence type="ECO:0000256" key="6">
    <source>
        <dbReference type="SAM" id="MobiDB-lite"/>
    </source>
</evidence>
<feature type="chain" id="PRO_5046193740" evidence="7">
    <location>
        <begin position="27"/>
        <end position="666"/>
    </location>
</feature>
<keyword evidence="2" id="KW-0858">Xylan degradation</keyword>
<evidence type="ECO:0000256" key="2">
    <source>
        <dbReference type="ARBA" id="ARBA00022651"/>
    </source>
</evidence>
<dbReference type="RefSeq" id="WP_249304876.1">
    <property type="nucleotide sequence ID" value="NZ_JACRSW010000030.1"/>
</dbReference>
<evidence type="ECO:0000256" key="7">
    <source>
        <dbReference type="SAM" id="SignalP"/>
    </source>
</evidence>
<dbReference type="InterPro" id="IPR052176">
    <property type="entry name" value="Glycosyl_Hydrlase_43_Enz"/>
</dbReference>
<dbReference type="Pfam" id="PF02368">
    <property type="entry name" value="Big_2"/>
    <property type="match status" value="1"/>
</dbReference>
<dbReference type="InterPro" id="IPR006710">
    <property type="entry name" value="Glyco_hydro_43"/>
</dbReference>
<dbReference type="InterPro" id="IPR008964">
    <property type="entry name" value="Invasin/intimin_cell_adhesion"/>
</dbReference>
<dbReference type="InterPro" id="IPR023296">
    <property type="entry name" value="Glyco_hydro_beta-prop_sf"/>
</dbReference>
<feature type="region of interest" description="Disordered" evidence="6">
    <location>
        <begin position="139"/>
        <end position="180"/>
    </location>
</feature>
<comment type="similarity">
    <text evidence="1">Belongs to the glycosyl hydrolase 43 family.</text>
</comment>
<organism evidence="9 10">
    <name type="scientific">Jutongia hominis</name>
    <dbReference type="NCBI Taxonomy" id="2763664"/>
    <lineage>
        <taxon>Bacteria</taxon>
        <taxon>Bacillati</taxon>
        <taxon>Bacillota</taxon>
        <taxon>Clostridia</taxon>
        <taxon>Lachnospirales</taxon>
        <taxon>Lachnospiraceae</taxon>
        <taxon>Jutongia</taxon>
    </lineage>
</organism>
<evidence type="ECO:0000313" key="9">
    <source>
        <dbReference type="EMBL" id="MBC8557578.1"/>
    </source>
</evidence>
<dbReference type="SMART" id="SM00635">
    <property type="entry name" value="BID_2"/>
    <property type="match status" value="1"/>
</dbReference>
<evidence type="ECO:0000256" key="3">
    <source>
        <dbReference type="ARBA" id="ARBA00022801"/>
    </source>
</evidence>
<proteinExistence type="inferred from homology"/>
<dbReference type="Gene3D" id="2.115.10.20">
    <property type="entry name" value="Glycosyl hydrolase domain, family 43"/>
    <property type="match status" value="1"/>
</dbReference>
<dbReference type="Gene3D" id="2.60.120.260">
    <property type="entry name" value="Galactose-binding domain-like"/>
    <property type="match status" value="1"/>
</dbReference>
<sequence length="666" mass="73353">MRKKCITGLLLISLCTGLVIPAHGNAAQKKWKLNVTKKTLTVKKSTTLKVKGFKKTAKSKIRWKSTKPKIASVNQKGVVKAKAKGKAKIRATILIKGKKKATLTCNIKVKKAAKTSVAKTSTPKSSTNPVVSALPSVAPTTVTPTTAPTASSIPTPTKIPAPTRTPRPTDFLSNSQLPNLQPDTYETYAQTIKADGENNPITTNGYVADPTAISYNGRMYVYLTNDQQNYELGLRKGNNDYKNIMSIRVISTADMVNWQDHGVINLTGKDGICNKYAGEGSHSWAPSVVWRNENGKDRFYLYYTNNGANINVVVADSPTGPFRDEIGKPLIEGWNTKNNKKEALDPGVFIDDDGTGYLAYGFTNRGAGIIQLGDDLMSTVGSTIDLNAPAFFEDSELNKIGDTYYYSYCTDWNTDNRTGDYATLGQCHIAYMTSKSPMGPYTYAGDIFDNAGDAFGTISNNHHHMIEFKGQWYMLYHTLEASNRNGNFDRNGNNAGHRCLQVNSFSINEDGSIGKINQDMKGVSQIQSFDPYELTEGTVYSDCAGAITSHMRENKTYVEDSYFEPVTDVSYQYSWSKISAADFGDGSDQMTLEANFECDTTETKEVTFKVLLDTRDGQTVLSTKLTPDATGNVSLKLPVDKITGVHDIYFAFDGHVKKFANWKFTK</sequence>
<evidence type="ECO:0000313" key="10">
    <source>
        <dbReference type="Proteomes" id="UP000637513"/>
    </source>
</evidence>
<dbReference type="PANTHER" id="PTHR43772">
    <property type="entry name" value="ENDO-1,4-BETA-XYLANASE"/>
    <property type="match status" value="1"/>
</dbReference>
<feature type="compositionally biased region" description="Polar residues" evidence="6">
    <location>
        <begin position="171"/>
        <end position="180"/>
    </location>
</feature>
<keyword evidence="4" id="KW-0119">Carbohydrate metabolism</keyword>
<dbReference type="CDD" id="cd09003">
    <property type="entry name" value="GH43_XynD-like"/>
    <property type="match status" value="1"/>
</dbReference>
<keyword evidence="10" id="KW-1185">Reference proteome</keyword>
<dbReference type="InterPro" id="IPR003343">
    <property type="entry name" value="Big_2"/>
</dbReference>
<dbReference type="Proteomes" id="UP000637513">
    <property type="component" value="Unassembled WGS sequence"/>
</dbReference>
<dbReference type="PANTHER" id="PTHR43772:SF2">
    <property type="entry name" value="PUTATIVE (AFU_ORTHOLOGUE AFUA_2G04480)-RELATED"/>
    <property type="match status" value="1"/>
</dbReference>
<protein>
    <submittedName>
        <fullName evidence="9">Family 43 glycosylhydrolase</fullName>
    </submittedName>
</protein>
<evidence type="ECO:0000259" key="8">
    <source>
        <dbReference type="SMART" id="SM00635"/>
    </source>
</evidence>
<feature type="compositionally biased region" description="Low complexity" evidence="6">
    <location>
        <begin position="139"/>
        <end position="156"/>
    </location>
</feature>
<accession>A0ABR7MV14</accession>
<keyword evidence="3" id="KW-0378">Hydrolase</keyword>
<keyword evidence="5" id="KW-0326">Glycosidase</keyword>